<dbReference type="PROSITE" id="PS51257">
    <property type="entry name" value="PROKAR_LIPOPROTEIN"/>
    <property type="match status" value="1"/>
</dbReference>
<dbReference type="SUPFAM" id="SSF53850">
    <property type="entry name" value="Periplasmic binding protein-like II"/>
    <property type="match status" value="1"/>
</dbReference>
<sequence length="433" mass="46397">MAMATRRAVLRAAALAPMLTACAPGVLFGHPASVRIAVPWSGSELAAFRRVLEDAGLGATVAVLPLGDDIDTALQARGRSAPDLVMLPEVGRIGELAGGVLRALPPTLWHDAAGPRYPEQWRSLLWKDGALYGIPFKAADKSLVWYDRYAFGGDRPRDDPRDWTVSQWPQRIAAATTRRPLALGGADGWVLADLFGNILYGESAWDYQDLASAGEPDRPREWDRDAVRATLYRLGTLWAPRDTFPGGIAATLTRQFPESVREVFERRTAAMVVAPDFAEPIVRSCLRRAGRPGDAVGVMPFPAVAPGGLRPAIGGGDVIVATAAGAHDAVPVLAALTAPAAVSAWIGDYGGFLAPSPRTVPDHPPMLEPVAGELHSWTAFDFADLIGAAGRRDGLWRVLTDLLITVGDGHAERLEAAVDHAVRALDEFERRAR</sequence>
<accession>A0A2T2ZAB1</accession>
<dbReference type="Gene3D" id="3.40.190.10">
    <property type="entry name" value="Periplasmic binding protein-like II"/>
    <property type="match status" value="2"/>
</dbReference>
<evidence type="ECO:0000313" key="2">
    <source>
        <dbReference type="Proteomes" id="UP000241647"/>
    </source>
</evidence>
<organism evidence="1 2">
    <name type="scientific">Nocardia nova</name>
    <dbReference type="NCBI Taxonomy" id="37330"/>
    <lineage>
        <taxon>Bacteria</taxon>
        <taxon>Bacillati</taxon>
        <taxon>Actinomycetota</taxon>
        <taxon>Actinomycetes</taxon>
        <taxon>Mycobacteriales</taxon>
        <taxon>Nocardiaceae</taxon>
        <taxon>Nocardia</taxon>
    </lineage>
</organism>
<proteinExistence type="predicted"/>
<dbReference type="AlphaFoldDB" id="A0A2T2ZAB1"/>
<evidence type="ECO:0000313" key="1">
    <source>
        <dbReference type="EMBL" id="PSR64686.1"/>
    </source>
</evidence>
<gene>
    <name evidence="1" type="ORF">C8259_06655</name>
</gene>
<protein>
    <submittedName>
        <fullName evidence="1">ABC transporter substrate-binding protein</fullName>
    </submittedName>
</protein>
<comment type="caution">
    <text evidence="1">The sequence shown here is derived from an EMBL/GenBank/DDBJ whole genome shotgun (WGS) entry which is preliminary data.</text>
</comment>
<dbReference type="Proteomes" id="UP000241647">
    <property type="component" value="Unassembled WGS sequence"/>
</dbReference>
<reference evidence="1 2" key="1">
    <citation type="submission" date="2018-02" db="EMBL/GenBank/DDBJ databases">
        <title>8 Nocardia nova and 1 Nocardia cyriacigeorgica strain used for evolution to TMP-SMX.</title>
        <authorList>
            <person name="Mehta H."/>
            <person name="Weng J."/>
            <person name="Shamoo Y."/>
        </authorList>
    </citation>
    <scope>NUCLEOTIDE SEQUENCE [LARGE SCALE GENOMIC DNA]</scope>
    <source>
        <strain evidence="1 2">ATCC 33727</strain>
    </source>
</reference>
<name>A0A2T2ZAB1_9NOCA</name>
<dbReference type="EMBL" id="PYHS01000003">
    <property type="protein sequence ID" value="PSR64686.1"/>
    <property type="molecule type" value="Genomic_DNA"/>
</dbReference>